<dbReference type="OrthoDB" id="7174015at2"/>
<reference evidence="2" key="1">
    <citation type="journal article" date="2013" name="Genome Announc.">
        <title>Draft Genome Sequence of the Dimorphic Prosthecate Bacterium Brevundimonas abyssalis TAR-001T.</title>
        <authorList>
            <person name="Tsubouchi T."/>
            <person name="Nishi S."/>
            <person name="Usui K."/>
            <person name="Shimane Y."/>
            <person name="Takaki Y."/>
            <person name="Maruyama T."/>
            <person name="Hatada Y."/>
        </authorList>
    </citation>
    <scope>NUCLEOTIDE SEQUENCE [LARGE SCALE GENOMIC DNA]</scope>
    <source>
        <strain evidence="2">TAR-001</strain>
    </source>
</reference>
<organism evidence="1 2">
    <name type="scientific">Brevundimonas abyssalis TAR-001</name>
    <dbReference type="NCBI Taxonomy" id="1391729"/>
    <lineage>
        <taxon>Bacteria</taxon>
        <taxon>Pseudomonadati</taxon>
        <taxon>Pseudomonadota</taxon>
        <taxon>Alphaproteobacteria</taxon>
        <taxon>Caulobacterales</taxon>
        <taxon>Caulobacteraceae</taxon>
        <taxon>Brevundimonas</taxon>
    </lineage>
</organism>
<dbReference type="AlphaFoldDB" id="A0A8E0NCH1"/>
<keyword evidence="2" id="KW-1185">Reference proteome</keyword>
<sequence length="172" mass="18233">MSARVRIAVLAGFLAVAACDQPERIEANEAVPAAEPTPAAAPDAMTPEGLVQALYMEPAIPTAAPHVRLYFAEPLVDGLSGEEGIGFDYRLDAQDGAITDLMVEETASGPDGSAIVARFNRAGRPVSMAYDLCRRDSGEWRITNVRSVQNDWNLRDLTGADAGEDASSQPAC</sequence>
<dbReference type="PROSITE" id="PS51257">
    <property type="entry name" value="PROKAR_LIPOPROTEIN"/>
    <property type="match status" value="1"/>
</dbReference>
<evidence type="ECO:0000313" key="1">
    <source>
        <dbReference type="EMBL" id="GAD59803.1"/>
    </source>
</evidence>
<dbReference type="EMBL" id="BATC01000039">
    <property type="protein sequence ID" value="GAD59803.1"/>
    <property type="molecule type" value="Genomic_DNA"/>
</dbReference>
<name>A0A8E0NCH1_9CAUL</name>
<protein>
    <recommendedName>
        <fullName evidence="3">Lipoprotein</fullName>
    </recommendedName>
</protein>
<gene>
    <name evidence="1" type="ORF">MBEBAB_2053</name>
</gene>
<evidence type="ECO:0000313" key="2">
    <source>
        <dbReference type="Proteomes" id="UP000016569"/>
    </source>
</evidence>
<comment type="caution">
    <text evidence="1">The sequence shown here is derived from an EMBL/GenBank/DDBJ whole genome shotgun (WGS) entry which is preliminary data.</text>
</comment>
<accession>A0A8E0NCH1</accession>
<dbReference type="Proteomes" id="UP000016569">
    <property type="component" value="Unassembled WGS sequence"/>
</dbReference>
<evidence type="ECO:0008006" key="3">
    <source>
        <dbReference type="Google" id="ProtNLM"/>
    </source>
</evidence>
<proteinExistence type="predicted"/>
<dbReference type="RefSeq" id="WP_021697897.1">
    <property type="nucleotide sequence ID" value="NZ_BATC01000039.1"/>
</dbReference>